<evidence type="ECO:0000256" key="2">
    <source>
        <dbReference type="ARBA" id="ARBA00022448"/>
    </source>
</evidence>
<dbReference type="Gene3D" id="1.10.10.10">
    <property type="entry name" value="Winged helix-like DNA-binding domain superfamily/Winged helix DNA-binding domain"/>
    <property type="match status" value="1"/>
</dbReference>
<dbReference type="InterPro" id="IPR008995">
    <property type="entry name" value="Mo/tungstate-bd_C_term_dom"/>
</dbReference>
<dbReference type="InterPro" id="IPR016462">
    <property type="entry name" value="ModE"/>
</dbReference>
<dbReference type="PIRSF" id="PIRSF005763">
    <property type="entry name" value="Txn_reg_ModE"/>
    <property type="match status" value="1"/>
</dbReference>
<dbReference type="OrthoDB" id="9800709at2"/>
<dbReference type="Gene3D" id="2.40.50.100">
    <property type="match status" value="2"/>
</dbReference>
<dbReference type="InterPro" id="IPR004606">
    <property type="entry name" value="Mop_domain"/>
</dbReference>
<evidence type="ECO:0000256" key="4">
    <source>
        <dbReference type="ARBA" id="ARBA00022737"/>
    </source>
</evidence>
<name>R9PK81_AGAAL</name>
<keyword evidence="7" id="KW-0238">DNA-binding</keyword>
<dbReference type="SUPFAM" id="SSF46785">
    <property type="entry name" value="Winged helix' DNA-binding domain"/>
    <property type="match status" value="1"/>
</dbReference>
<dbReference type="GO" id="GO:0015689">
    <property type="term" value="P:molybdate ion transport"/>
    <property type="evidence" value="ECO:0007669"/>
    <property type="project" value="UniProtKB-UniRule"/>
</dbReference>
<dbReference type="Pfam" id="PF03459">
    <property type="entry name" value="TOBE"/>
    <property type="match status" value="1"/>
</dbReference>
<comment type="similarity">
    <text evidence="1 5">Belongs to the ModE family.</text>
</comment>
<dbReference type="SUPFAM" id="SSF50331">
    <property type="entry name" value="MOP-like"/>
    <property type="match status" value="2"/>
</dbReference>
<dbReference type="InterPro" id="IPR036390">
    <property type="entry name" value="WH_DNA-bd_sf"/>
</dbReference>
<protein>
    <submittedName>
        <fullName evidence="7">DNA-binding domain of ModE</fullName>
    </submittedName>
</protein>
<reference evidence="7" key="1">
    <citation type="journal article" date="2013" name="Genome Announc.">
        <title>Draft Genome Sequence of Agarivorans albus Strain MKT 106T, an Agarolytic Marine Bacterium.</title>
        <authorList>
            <person name="Yasuike M."/>
            <person name="Nakamura Y."/>
            <person name="Kai W."/>
            <person name="Fujiwara A."/>
            <person name="Fukui Y."/>
            <person name="Satomi M."/>
            <person name="Sano M."/>
        </authorList>
    </citation>
    <scope>NUCLEOTIDE SEQUENCE [LARGE SCALE GENOMIC DNA]</scope>
</reference>
<dbReference type="Pfam" id="PF00126">
    <property type="entry name" value="HTH_1"/>
    <property type="match status" value="1"/>
</dbReference>
<dbReference type="STRING" id="1331007.AALB_1830"/>
<comment type="caution">
    <text evidence="7">The sequence shown here is derived from an EMBL/GenBank/DDBJ whole genome shotgun (WGS) entry which is preliminary data.</text>
</comment>
<dbReference type="RefSeq" id="WP_016401518.1">
    <property type="nucleotide sequence ID" value="NZ_BARX01000010.1"/>
</dbReference>
<keyword evidence="4" id="KW-0677">Repeat</keyword>
<feature type="domain" description="Mop" evidence="6">
    <location>
        <begin position="140"/>
        <end position="206"/>
    </location>
</feature>
<dbReference type="PANTHER" id="PTHR30432:SF1">
    <property type="entry name" value="DNA-BINDING TRANSCRIPTIONAL DUAL REGULATOR MODE"/>
    <property type="match status" value="1"/>
</dbReference>
<dbReference type="PROSITE" id="PS51866">
    <property type="entry name" value="MOP"/>
    <property type="match status" value="1"/>
</dbReference>
<gene>
    <name evidence="7" type="ORF">AALB_1830</name>
</gene>
<dbReference type="GO" id="GO:0030151">
    <property type="term" value="F:molybdenum ion binding"/>
    <property type="evidence" value="ECO:0007669"/>
    <property type="project" value="UniProtKB-UniRule"/>
</dbReference>
<dbReference type="InterPro" id="IPR000847">
    <property type="entry name" value="LysR_HTH_N"/>
</dbReference>
<dbReference type="InterPro" id="IPR051815">
    <property type="entry name" value="Molybdate_resp_trans_reg"/>
</dbReference>
<dbReference type="GO" id="GO:0003700">
    <property type="term" value="F:DNA-binding transcription factor activity"/>
    <property type="evidence" value="ECO:0007669"/>
    <property type="project" value="InterPro"/>
</dbReference>
<evidence type="ECO:0000256" key="5">
    <source>
        <dbReference type="PIRNR" id="PIRNR005763"/>
    </source>
</evidence>
<dbReference type="GO" id="GO:0003677">
    <property type="term" value="F:DNA binding"/>
    <property type="evidence" value="ECO:0007669"/>
    <property type="project" value="UniProtKB-KW"/>
</dbReference>
<evidence type="ECO:0000313" key="7">
    <source>
        <dbReference type="EMBL" id="GAD01750.1"/>
    </source>
</evidence>
<evidence type="ECO:0000259" key="6">
    <source>
        <dbReference type="PROSITE" id="PS51866"/>
    </source>
</evidence>
<accession>R9PK81</accession>
<evidence type="ECO:0000256" key="1">
    <source>
        <dbReference type="ARBA" id="ARBA00008110"/>
    </source>
</evidence>
<dbReference type="AlphaFoldDB" id="R9PK81"/>
<evidence type="ECO:0000256" key="3">
    <source>
        <dbReference type="ARBA" id="ARBA00022505"/>
    </source>
</evidence>
<proteinExistence type="inferred from homology"/>
<keyword evidence="3 5" id="KW-0500">Molybdenum</keyword>
<dbReference type="InterPro" id="IPR005116">
    <property type="entry name" value="Transp-assoc_OB_typ1"/>
</dbReference>
<dbReference type="EMBL" id="BARX01000010">
    <property type="protein sequence ID" value="GAD01750.1"/>
    <property type="molecule type" value="Genomic_DNA"/>
</dbReference>
<dbReference type="PANTHER" id="PTHR30432">
    <property type="entry name" value="TRANSCRIPTIONAL REGULATOR MODE"/>
    <property type="match status" value="1"/>
</dbReference>
<keyword evidence="2 5" id="KW-0813">Transport</keyword>
<organism evidence="7 8">
    <name type="scientific">Agarivorans albus MKT 106</name>
    <dbReference type="NCBI Taxonomy" id="1331007"/>
    <lineage>
        <taxon>Bacteria</taxon>
        <taxon>Pseudomonadati</taxon>
        <taxon>Pseudomonadota</taxon>
        <taxon>Gammaproteobacteria</taxon>
        <taxon>Alteromonadales</taxon>
        <taxon>Alteromonadaceae</taxon>
        <taxon>Agarivorans</taxon>
    </lineage>
</organism>
<sequence length="278" mass="30590">MTLRELNHTNQPLMGKIKLCSELGPFLSDKRIKLLEAITEYGSLSAAAKSIPMSYKAAWDALDAINNLSEHPLVIKKSGGKHGGGTQLTDYGIGLLSLYRALELEYQQAFEQLKPKINEPCDEQLNVVEFRQLMRRMSLRCSARNQLLGQVVLIDKKSVNCLVKVAISRQLTVNALLSMESVEELNLTLGSEVLCLIKASQVSIRKGADTAKSNTNQFVGRVSRINKGPDNLDISVQLAEQKNLSAIVPSVLEEQLDIKEQCQVAVSFSASAVIICSY</sequence>
<keyword evidence="8" id="KW-1185">Reference proteome</keyword>
<dbReference type="InterPro" id="IPR036388">
    <property type="entry name" value="WH-like_DNA-bd_sf"/>
</dbReference>
<evidence type="ECO:0000313" key="8">
    <source>
        <dbReference type="Proteomes" id="UP000014461"/>
    </source>
</evidence>
<dbReference type="Proteomes" id="UP000014461">
    <property type="component" value="Unassembled WGS sequence"/>
</dbReference>